<dbReference type="PROSITE" id="PS50929">
    <property type="entry name" value="ABC_TM1F"/>
    <property type="match status" value="1"/>
</dbReference>
<keyword evidence="5" id="KW-0067">ATP-binding</keyword>
<evidence type="ECO:0000313" key="12">
    <source>
        <dbReference type="EMBL" id="RKP31244.1"/>
    </source>
</evidence>
<dbReference type="InterPro" id="IPR003593">
    <property type="entry name" value="AAA+_ATPase"/>
</dbReference>
<feature type="transmembrane region" description="Helical" evidence="9">
    <location>
        <begin position="292"/>
        <end position="312"/>
    </location>
</feature>
<organism evidence="12 13">
    <name type="scientific">Metschnikowia bicuspidata</name>
    <dbReference type="NCBI Taxonomy" id="27322"/>
    <lineage>
        <taxon>Eukaryota</taxon>
        <taxon>Fungi</taxon>
        <taxon>Dikarya</taxon>
        <taxon>Ascomycota</taxon>
        <taxon>Saccharomycotina</taxon>
        <taxon>Pichiomycetes</taxon>
        <taxon>Metschnikowiaceae</taxon>
        <taxon>Metschnikowia</taxon>
    </lineage>
</organism>
<evidence type="ECO:0000256" key="7">
    <source>
        <dbReference type="ARBA" id="ARBA00023136"/>
    </source>
</evidence>
<dbReference type="Gene3D" id="1.20.1560.10">
    <property type="entry name" value="ABC transporter type 1, transmembrane domain"/>
    <property type="match status" value="1"/>
</dbReference>
<feature type="transmembrane region" description="Helical" evidence="9">
    <location>
        <begin position="104"/>
        <end position="126"/>
    </location>
</feature>
<keyword evidence="6 9" id="KW-1133">Transmembrane helix</keyword>
<accession>A0A4P9ZE50</accession>
<dbReference type="Proteomes" id="UP000268321">
    <property type="component" value="Unassembled WGS sequence"/>
</dbReference>
<dbReference type="GO" id="GO:0005524">
    <property type="term" value="F:ATP binding"/>
    <property type="evidence" value="ECO:0007669"/>
    <property type="project" value="UniProtKB-KW"/>
</dbReference>
<dbReference type="SUPFAM" id="SSF90123">
    <property type="entry name" value="ABC transporter transmembrane region"/>
    <property type="match status" value="1"/>
</dbReference>
<feature type="domain" description="ABC transporter" evidence="10">
    <location>
        <begin position="386"/>
        <end position="628"/>
    </location>
</feature>
<comment type="similarity">
    <text evidence="2">Belongs to the ABC transporter superfamily. ABCB family. Mitochondrial peptide exporter (TC 3.A.1.212) subfamily.</text>
</comment>
<dbReference type="PANTHER" id="PTHR43394:SF1">
    <property type="entry name" value="ATP-BINDING CASSETTE SUB-FAMILY B MEMBER 10, MITOCHONDRIAL"/>
    <property type="match status" value="1"/>
</dbReference>
<dbReference type="FunFam" id="3.40.50.300:FF:000218">
    <property type="entry name" value="Multidrug ABC transporter ATP-binding protein"/>
    <property type="match status" value="1"/>
</dbReference>
<dbReference type="InterPro" id="IPR036640">
    <property type="entry name" value="ABC1_TM_sf"/>
</dbReference>
<dbReference type="SMART" id="SM00382">
    <property type="entry name" value="AAA"/>
    <property type="match status" value="1"/>
</dbReference>
<evidence type="ECO:0000256" key="8">
    <source>
        <dbReference type="SAM" id="MobiDB-lite"/>
    </source>
</evidence>
<dbReference type="PROSITE" id="PS00211">
    <property type="entry name" value="ABC_TRANSPORTER_1"/>
    <property type="match status" value="1"/>
</dbReference>
<evidence type="ECO:0000256" key="2">
    <source>
        <dbReference type="ARBA" id="ARBA00005580"/>
    </source>
</evidence>
<proteinExistence type="inferred from homology"/>
<keyword evidence="4" id="KW-0547">Nucleotide-binding</keyword>
<keyword evidence="3 9" id="KW-0812">Transmembrane</keyword>
<dbReference type="InterPro" id="IPR027417">
    <property type="entry name" value="P-loop_NTPase"/>
</dbReference>
<dbReference type="InterPro" id="IPR011527">
    <property type="entry name" value="ABC1_TM_dom"/>
</dbReference>
<evidence type="ECO:0000256" key="5">
    <source>
        <dbReference type="ARBA" id="ARBA00022840"/>
    </source>
</evidence>
<dbReference type="PROSITE" id="PS50893">
    <property type="entry name" value="ABC_TRANSPORTER_2"/>
    <property type="match status" value="1"/>
</dbReference>
<dbReference type="GO" id="GO:0005743">
    <property type="term" value="C:mitochondrial inner membrane"/>
    <property type="evidence" value="ECO:0007669"/>
    <property type="project" value="TreeGrafter"/>
</dbReference>
<evidence type="ECO:0000259" key="10">
    <source>
        <dbReference type="PROSITE" id="PS50893"/>
    </source>
</evidence>
<feature type="compositionally biased region" description="Basic and acidic residues" evidence="8">
    <location>
        <begin position="9"/>
        <end position="20"/>
    </location>
</feature>
<feature type="domain" description="ABC transmembrane type-1" evidence="11">
    <location>
        <begin position="42"/>
        <end position="353"/>
    </location>
</feature>
<sequence length="636" mass="70001">MSGSSTENGRSDQKTDPKPKSNLLKELRRLFGLARPESGTLFAAFLCLIATSTVSMLLPLLIGKIIDTAKEKSKRAKNAKAKPTNVALNENDDVTVFGLTPGPFYTGILVIFTVGALANFGRIYLLRVVGEKMVARLRSRLFAKILSQDLYFFDIGPSKNGMKTGDLILRLSSDSQIISKSLSGNLSDGARALISGTVGLSMMFWVSWKLTLYMSLLFPPLIFMSLMYGKRIKRLSRTIQDNLGSFAKVLEEKLNALKTIQSFSQQRSIVHNFNEEVRSIVKTSMSEGKLSGIFFGINGFIGNTAIVGLLSVGSNLVASGEITIGYLSTYMMYAIYTGSSVYGLNNFHTELMKGIGASERVFEIMDLEPQISTKLGRKVSTLSGDVEFRNISFRYPSRLDSPIFNNFNFHVKKGQHVCLVGPSGSGKSTVSQLLLRFYDPMDGEVLVNGENIKDLNLNSYRRAIGYVQQEPVLFSGTIRDNIIFGKPDSTDEEVARAAKLSNSEVFINTFPDKVDTLVGPLSSDRAQLSGGQKQRLSLARSLIMKPKLLILDEATSALDSQLEKIVMQNLSALAKLNELTIILIAHRLTTIQNTERIIVLDSNGEIVEDGGFEELVADPKSELNKLLKTGEFVELP</sequence>
<dbReference type="SUPFAM" id="SSF52540">
    <property type="entry name" value="P-loop containing nucleoside triphosphate hydrolases"/>
    <property type="match status" value="1"/>
</dbReference>
<protein>
    <submittedName>
        <fullName evidence="12">Uncharacterized protein</fullName>
    </submittedName>
</protein>
<evidence type="ECO:0000256" key="9">
    <source>
        <dbReference type="SAM" id="Phobius"/>
    </source>
</evidence>
<evidence type="ECO:0000256" key="6">
    <source>
        <dbReference type="ARBA" id="ARBA00022989"/>
    </source>
</evidence>
<dbReference type="AlphaFoldDB" id="A0A4P9ZE50"/>
<evidence type="ECO:0000259" key="11">
    <source>
        <dbReference type="PROSITE" id="PS50929"/>
    </source>
</evidence>
<feature type="transmembrane region" description="Helical" evidence="9">
    <location>
        <begin position="189"/>
        <end position="206"/>
    </location>
</feature>
<dbReference type="CDD" id="cd18573">
    <property type="entry name" value="ABC_6TM_ABCB10_like"/>
    <property type="match status" value="1"/>
</dbReference>
<keyword evidence="7 9" id="KW-0472">Membrane</keyword>
<feature type="transmembrane region" description="Helical" evidence="9">
    <location>
        <begin position="324"/>
        <end position="344"/>
    </location>
</feature>
<dbReference type="PANTHER" id="PTHR43394">
    <property type="entry name" value="ATP-DEPENDENT PERMEASE MDL1, MITOCHONDRIAL"/>
    <property type="match status" value="1"/>
</dbReference>
<dbReference type="InterPro" id="IPR039421">
    <property type="entry name" value="Type_1_exporter"/>
</dbReference>
<evidence type="ECO:0000256" key="1">
    <source>
        <dbReference type="ARBA" id="ARBA00004141"/>
    </source>
</evidence>
<feature type="transmembrane region" description="Helical" evidence="9">
    <location>
        <begin position="212"/>
        <end position="229"/>
    </location>
</feature>
<dbReference type="GO" id="GO:0090374">
    <property type="term" value="P:oligopeptide export from mitochondrion"/>
    <property type="evidence" value="ECO:0007669"/>
    <property type="project" value="TreeGrafter"/>
</dbReference>
<evidence type="ECO:0000256" key="3">
    <source>
        <dbReference type="ARBA" id="ARBA00022692"/>
    </source>
</evidence>
<evidence type="ECO:0000256" key="4">
    <source>
        <dbReference type="ARBA" id="ARBA00022741"/>
    </source>
</evidence>
<dbReference type="EMBL" id="ML004444">
    <property type="protein sequence ID" value="RKP31244.1"/>
    <property type="molecule type" value="Genomic_DNA"/>
</dbReference>
<dbReference type="InterPro" id="IPR003439">
    <property type="entry name" value="ABC_transporter-like_ATP-bd"/>
</dbReference>
<dbReference type="InterPro" id="IPR017871">
    <property type="entry name" value="ABC_transporter-like_CS"/>
</dbReference>
<dbReference type="Pfam" id="PF00005">
    <property type="entry name" value="ABC_tran"/>
    <property type="match status" value="1"/>
</dbReference>
<reference evidence="13" key="1">
    <citation type="journal article" date="2018" name="Nat. Microbiol.">
        <title>Leveraging single-cell genomics to expand the fungal tree of life.</title>
        <authorList>
            <person name="Ahrendt S.R."/>
            <person name="Quandt C.A."/>
            <person name="Ciobanu D."/>
            <person name="Clum A."/>
            <person name="Salamov A."/>
            <person name="Andreopoulos B."/>
            <person name="Cheng J.F."/>
            <person name="Woyke T."/>
            <person name="Pelin A."/>
            <person name="Henrissat B."/>
            <person name="Reynolds N.K."/>
            <person name="Benny G.L."/>
            <person name="Smith M.E."/>
            <person name="James T.Y."/>
            <person name="Grigoriev I.V."/>
        </authorList>
    </citation>
    <scope>NUCLEOTIDE SEQUENCE [LARGE SCALE GENOMIC DNA]</scope>
    <source>
        <strain evidence="13">Baker2002</strain>
    </source>
</reference>
<keyword evidence="13" id="KW-1185">Reference proteome</keyword>
<name>A0A4P9ZE50_9ASCO</name>
<evidence type="ECO:0000313" key="13">
    <source>
        <dbReference type="Proteomes" id="UP000268321"/>
    </source>
</evidence>
<comment type="subcellular location">
    <subcellularLocation>
        <location evidence="1">Membrane</location>
        <topology evidence="1">Multi-pass membrane protein</topology>
    </subcellularLocation>
</comment>
<feature type="transmembrane region" description="Helical" evidence="9">
    <location>
        <begin position="39"/>
        <end position="62"/>
    </location>
</feature>
<feature type="region of interest" description="Disordered" evidence="8">
    <location>
        <begin position="1"/>
        <end position="20"/>
    </location>
</feature>
<dbReference type="Gene3D" id="3.40.50.300">
    <property type="entry name" value="P-loop containing nucleotide triphosphate hydrolases"/>
    <property type="match status" value="1"/>
</dbReference>
<dbReference type="OrthoDB" id="6500128at2759"/>
<dbReference type="Pfam" id="PF00664">
    <property type="entry name" value="ABC_membrane"/>
    <property type="match status" value="1"/>
</dbReference>
<dbReference type="GO" id="GO:0016887">
    <property type="term" value="F:ATP hydrolysis activity"/>
    <property type="evidence" value="ECO:0007669"/>
    <property type="project" value="InterPro"/>
</dbReference>
<gene>
    <name evidence="12" type="ORF">METBISCDRAFT_14469</name>
</gene>
<dbReference type="GO" id="GO:0015421">
    <property type="term" value="F:ABC-type oligopeptide transporter activity"/>
    <property type="evidence" value="ECO:0007669"/>
    <property type="project" value="TreeGrafter"/>
</dbReference>